<gene>
    <name evidence="11" type="ORF">EFK50_20045</name>
</gene>
<dbReference type="PRINTS" id="PR00411">
    <property type="entry name" value="PNDRDTASEI"/>
</dbReference>
<evidence type="ECO:0000259" key="10">
    <source>
        <dbReference type="Pfam" id="PF00890"/>
    </source>
</evidence>
<dbReference type="FunFam" id="3.50.50.60:FF:000208">
    <property type="entry name" value="3-ketosteroid dehydrogenase"/>
    <property type="match status" value="1"/>
</dbReference>
<evidence type="ECO:0000256" key="7">
    <source>
        <dbReference type="ARBA" id="ARBA00061147"/>
    </source>
</evidence>
<keyword evidence="5" id="KW-0443">Lipid metabolism</keyword>
<keyword evidence="2" id="KW-0285">Flavoprotein</keyword>
<dbReference type="RefSeq" id="WP_123229360.1">
    <property type="nucleotide sequence ID" value="NZ_RJSE01000009.1"/>
</dbReference>
<evidence type="ECO:0000256" key="2">
    <source>
        <dbReference type="ARBA" id="ARBA00022630"/>
    </source>
</evidence>
<dbReference type="OrthoDB" id="9813348at2"/>
<dbReference type="InterPro" id="IPR027477">
    <property type="entry name" value="Succ_DH/fumarate_Rdtase_cat_sf"/>
</dbReference>
<comment type="catalytic activity">
    <reaction evidence="6">
        <text>a 3-oxosteroid + A = a 3-oxo-Delta(1)-steroid + AH2</text>
        <dbReference type="Rhea" id="RHEA:13329"/>
        <dbReference type="ChEBI" id="CHEBI:13193"/>
        <dbReference type="ChEBI" id="CHEBI:17499"/>
        <dbReference type="ChEBI" id="CHEBI:20156"/>
        <dbReference type="ChEBI" id="CHEBI:47788"/>
        <dbReference type="EC" id="1.3.99.4"/>
    </reaction>
</comment>
<keyword evidence="3" id="KW-0274">FAD</keyword>
<dbReference type="EC" id="1.3.99.4" evidence="8"/>
<evidence type="ECO:0000256" key="4">
    <source>
        <dbReference type="ARBA" id="ARBA00023002"/>
    </source>
</evidence>
<dbReference type="InterPro" id="IPR003953">
    <property type="entry name" value="FAD-dep_OxRdtase_2_FAD-bd"/>
</dbReference>
<dbReference type="AlphaFoldDB" id="A0A3N0CB10"/>
<dbReference type="Gene3D" id="3.90.700.10">
    <property type="entry name" value="Succinate dehydrogenase/fumarate reductase flavoprotein, catalytic domain"/>
    <property type="match status" value="1"/>
</dbReference>
<protein>
    <recommendedName>
        <fullName evidence="9">3-oxosteroid 1-dehydrogenase</fullName>
        <ecNumber evidence="8">1.3.99.4</ecNumber>
    </recommendedName>
</protein>
<keyword evidence="5" id="KW-0753">Steroid metabolism</keyword>
<evidence type="ECO:0000256" key="8">
    <source>
        <dbReference type="ARBA" id="ARBA00066536"/>
    </source>
</evidence>
<proteinExistence type="inferred from homology"/>
<feature type="domain" description="FAD-dependent oxidoreductase 2 FAD-binding" evidence="10">
    <location>
        <begin position="10"/>
        <end position="531"/>
    </location>
</feature>
<sequence length="549" mass="58648">MTEQQEQDVDLVVVGSGAGGMVAALAARAAGLDVVLVEKAPWFGGTTALSGGGIWVPNNPTLVEAGVSDPEESVLTYLRALVGDAVDDARIRTYVQEGPKVMAWLEQASPHLRFEHVAGYSDYHPELPGGRPEGRTVEALPFDTTLLGGLARTMRRTPLAAPMGLYLTEAEYAAVAMMRRTWRGRRTALRMAGRGILDRVRRRRMVALGQALVGRLRLALEEAGVPVRLECELTGLVVADGRVRGVEVRRDGVASRLGARRGVVLASGGFDHNQQLRDAELPALAAADASGGANTNTGDGILAGRAIGAATDLMDDAWWMPVVRLPGDRIQVLVSERCIPGSLIVTPEGRRFVNESSPYVNFVKDQLRAGHRTVWLVMDARARSRYPFAGILPGQPFPRSWYESGLVLRSSSLDVLAGRIGVEADVLAATVDRFNEHAREGVDPDFARGESAYDRYYGDPTLPNPTLAPLERGPYYAVRIEAGDLGTKGGLLTDPDARVLDVGGRPIEGLYATGNTSASVMGPEYAGAGATIGPAMVFGWIAARHAAGV</sequence>
<evidence type="ECO:0000313" key="12">
    <source>
        <dbReference type="Proteomes" id="UP000267128"/>
    </source>
</evidence>
<dbReference type="SUPFAM" id="SSF51905">
    <property type="entry name" value="FAD/NAD(P)-binding domain"/>
    <property type="match status" value="1"/>
</dbReference>
<evidence type="ECO:0000256" key="3">
    <source>
        <dbReference type="ARBA" id="ARBA00022827"/>
    </source>
</evidence>
<dbReference type="EMBL" id="RJSE01000009">
    <property type="protein sequence ID" value="RNL60608.1"/>
    <property type="molecule type" value="Genomic_DNA"/>
</dbReference>
<keyword evidence="4" id="KW-0560">Oxidoreductase</keyword>
<dbReference type="Proteomes" id="UP000267128">
    <property type="component" value="Unassembled WGS sequence"/>
</dbReference>
<organism evidence="11 12">
    <name type="scientific">Nocardioides marmoriginsengisoli</name>
    <dbReference type="NCBI Taxonomy" id="661483"/>
    <lineage>
        <taxon>Bacteria</taxon>
        <taxon>Bacillati</taxon>
        <taxon>Actinomycetota</taxon>
        <taxon>Actinomycetes</taxon>
        <taxon>Propionibacteriales</taxon>
        <taxon>Nocardioidaceae</taxon>
        <taxon>Nocardioides</taxon>
    </lineage>
</organism>
<dbReference type="InterPro" id="IPR036188">
    <property type="entry name" value="FAD/NAD-bd_sf"/>
</dbReference>
<evidence type="ECO:0000256" key="6">
    <source>
        <dbReference type="ARBA" id="ARBA00051951"/>
    </source>
</evidence>
<dbReference type="PANTHER" id="PTHR43400">
    <property type="entry name" value="FUMARATE REDUCTASE"/>
    <property type="match status" value="1"/>
</dbReference>
<dbReference type="Pfam" id="PF00890">
    <property type="entry name" value="FAD_binding_2"/>
    <property type="match status" value="1"/>
</dbReference>
<comment type="caution">
    <text evidence="11">The sequence shown here is derived from an EMBL/GenBank/DDBJ whole genome shotgun (WGS) entry which is preliminary data.</text>
</comment>
<evidence type="ECO:0000256" key="1">
    <source>
        <dbReference type="ARBA" id="ARBA00001974"/>
    </source>
</evidence>
<dbReference type="GO" id="GO:0008202">
    <property type="term" value="P:steroid metabolic process"/>
    <property type="evidence" value="ECO:0007669"/>
    <property type="project" value="UniProtKB-KW"/>
</dbReference>
<dbReference type="InterPro" id="IPR050315">
    <property type="entry name" value="FAD-oxidoreductase_2"/>
</dbReference>
<evidence type="ECO:0000256" key="5">
    <source>
        <dbReference type="ARBA" id="ARBA00023221"/>
    </source>
</evidence>
<name>A0A3N0CB10_9ACTN</name>
<dbReference type="PANTHER" id="PTHR43400:SF10">
    <property type="entry name" value="3-OXOSTEROID 1-DEHYDROGENASE"/>
    <property type="match status" value="1"/>
</dbReference>
<evidence type="ECO:0000313" key="11">
    <source>
        <dbReference type="EMBL" id="RNL60608.1"/>
    </source>
</evidence>
<dbReference type="GO" id="GO:0047571">
    <property type="term" value="F:3-oxosteroid 1-dehydrogenase activity"/>
    <property type="evidence" value="ECO:0007669"/>
    <property type="project" value="UniProtKB-EC"/>
</dbReference>
<dbReference type="SUPFAM" id="SSF56425">
    <property type="entry name" value="Succinate dehydrogenase/fumarate reductase flavoprotein, catalytic domain"/>
    <property type="match status" value="1"/>
</dbReference>
<comment type="cofactor">
    <cofactor evidence="1">
        <name>FAD</name>
        <dbReference type="ChEBI" id="CHEBI:57692"/>
    </cofactor>
</comment>
<dbReference type="Gene3D" id="3.50.50.60">
    <property type="entry name" value="FAD/NAD(P)-binding domain"/>
    <property type="match status" value="2"/>
</dbReference>
<evidence type="ECO:0000256" key="9">
    <source>
        <dbReference type="ARBA" id="ARBA00069709"/>
    </source>
</evidence>
<keyword evidence="12" id="KW-1185">Reference proteome</keyword>
<comment type="similarity">
    <text evidence="7">Belongs to the FAD-dependent oxidoreductase 2 family. 3-oxosteroid dehydrogenase subfamily.</text>
</comment>
<accession>A0A3N0CB10</accession>
<reference evidence="11 12" key="1">
    <citation type="submission" date="2018-11" db="EMBL/GenBank/DDBJ databases">
        <authorList>
            <person name="Li F."/>
        </authorList>
    </citation>
    <scope>NUCLEOTIDE SEQUENCE [LARGE SCALE GENOMIC DNA]</scope>
    <source>
        <strain evidence="11 12">Gsoil 097</strain>
    </source>
</reference>